<evidence type="ECO:0000313" key="2">
    <source>
        <dbReference type="EMBL" id="CAJ1411296.1"/>
    </source>
</evidence>
<evidence type="ECO:0000256" key="1">
    <source>
        <dbReference type="SAM" id="Coils"/>
    </source>
</evidence>
<keyword evidence="3" id="KW-1185">Reference proteome</keyword>
<dbReference type="EMBL" id="CAUJNA010003867">
    <property type="protein sequence ID" value="CAJ1411296.1"/>
    <property type="molecule type" value="Genomic_DNA"/>
</dbReference>
<sequence length="105" mass="11651">MARMQELEAENAQLRERFSQMQLQASQLAAERSQLAEQLDHAGAQVALSQNQLSEHVGASSQFRDLKDILKRRTDEVKVLREYIASSGLPVPGTEGGLELEADDD</sequence>
<name>A0AA36JSY7_9DINO</name>
<protein>
    <submittedName>
        <fullName evidence="2">Uncharacterized protein</fullName>
    </submittedName>
</protein>
<comment type="caution">
    <text evidence="2">The sequence shown here is derived from an EMBL/GenBank/DDBJ whole genome shotgun (WGS) entry which is preliminary data.</text>
</comment>
<proteinExistence type="predicted"/>
<dbReference type="Proteomes" id="UP001178507">
    <property type="component" value="Unassembled WGS sequence"/>
</dbReference>
<feature type="coiled-coil region" evidence="1">
    <location>
        <begin position="4"/>
        <end position="31"/>
    </location>
</feature>
<reference evidence="2" key="1">
    <citation type="submission" date="2023-08" db="EMBL/GenBank/DDBJ databases">
        <authorList>
            <person name="Chen Y."/>
            <person name="Shah S."/>
            <person name="Dougan E. K."/>
            <person name="Thang M."/>
            <person name="Chan C."/>
        </authorList>
    </citation>
    <scope>NUCLEOTIDE SEQUENCE</scope>
</reference>
<keyword evidence="1" id="KW-0175">Coiled coil</keyword>
<organism evidence="2 3">
    <name type="scientific">Effrenium voratum</name>
    <dbReference type="NCBI Taxonomy" id="2562239"/>
    <lineage>
        <taxon>Eukaryota</taxon>
        <taxon>Sar</taxon>
        <taxon>Alveolata</taxon>
        <taxon>Dinophyceae</taxon>
        <taxon>Suessiales</taxon>
        <taxon>Symbiodiniaceae</taxon>
        <taxon>Effrenium</taxon>
    </lineage>
</organism>
<accession>A0AA36JSY7</accession>
<gene>
    <name evidence="2" type="ORF">EVOR1521_LOCUS31906</name>
</gene>
<dbReference type="AlphaFoldDB" id="A0AA36JSY7"/>
<evidence type="ECO:0000313" key="3">
    <source>
        <dbReference type="Proteomes" id="UP001178507"/>
    </source>
</evidence>